<proteinExistence type="predicted"/>
<evidence type="ECO:0000313" key="2">
    <source>
        <dbReference type="EMBL" id="CAD5216941.1"/>
    </source>
</evidence>
<dbReference type="EMBL" id="CAJFCW020000003">
    <property type="protein sequence ID" value="CAG9106856.1"/>
    <property type="molecule type" value="Genomic_DNA"/>
</dbReference>
<dbReference type="AlphaFoldDB" id="A0A811KNN5"/>
<keyword evidence="1" id="KW-1133">Transmembrane helix</keyword>
<dbReference type="Proteomes" id="UP000783686">
    <property type="component" value="Unassembled WGS sequence"/>
</dbReference>
<keyword evidence="1" id="KW-0472">Membrane</keyword>
<dbReference type="OrthoDB" id="10014237at2759"/>
<organism evidence="2 3">
    <name type="scientific">Bursaphelenchus okinawaensis</name>
    <dbReference type="NCBI Taxonomy" id="465554"/>
    <lineage>
        <taxon>Eukaryota</taxon>
        <taxon>Metazoa</taxon>
        <taxon>Ecdysozoa</taxon>
        <taxon>Nematoda</taxon>
        <taxon>Chromadorea</taxon>
        <taxon>Rhabditida</taxon>
        <taxon>Tylenchina</taxon>
        <taxon>Tylenchomorpha</taxon>
        <taxon>Aphelenchoidea</taxon>
        <taxon>Aphelenchoididae</taxon>
        <taxon>Bursaphelenchus</taxon>
    </lineage>
</organism>
<name>A0A811KNN5_9BILA</name>
<gene>
    <name evidence="2" type="ORF">BOKJ2_LOCUS6839</name>
</gene>
<evidence type="ECO:0000256" key="1">
    <source>
        <dbReference type="SAM" id="Phobius"/>
    </source>
</evidence>
<comment type="caution">
    <text evidence="2">The sequence shown here is derived from an EMBL/GenBank/DDBJ whole genome shotgun (WGS) entry which is preliminary data.</text>
</comment>
<reference evidence="2" key="1">
    <citation type="submission" date="2020-09" db="EMBL/GenBank/DDBJ databases">
        <authorList>
            <person name="Kikuchi T."/>
        </authorList>
    </citation>
    <scope>NUCLEOTIDE SEQUENCE</scope>
    <source>
        <strain evidence="2">SH1</strain>
    </source>
</reference>
<keyword evidence="1" id="KW-0812">Transmembrane</keyword>
<protein>
    <submittedName>
        <fullName evidence="2">Uncharacterized protein</fullName>
    </submittedName>
</protein>
<accession>A0A811KNN5</accession>
<keyword evidence="3" id="KW-1185">Reference proteome</keyword>
<dbReference type="Proteomes" id="UP000614601">
    <property type="component" value="Unassembled WGS sequence"/>
</dbReference>
<sequence length="131" mass="15802">MSRQSKWGNYYNGEKDTKHKFVLKMIDTANQMIPSFDEMFDQETFYIFAFCFVIGSFTLSFILCKFFKIQIREYDLFPEDKINQRQDDKVEWKPVNIFKTPMQHWRDIKKLTKKNTLANTNTDTAQTRKTQ</sequence>
<feature type="transmembrane region" description="Helical" evidence="1">
    <location>
        <begin position="45"/>
        <end position="64"/>
    </location>
</feature>
<evidence type="ECO:0000313" key="3">
    <source>
        <dbReference type="Proteomes" id="UP000614601"/>
    </source>
</evidence>
<dbReference type="EMBL" id="CAJFDH010000003">
    <property type="protein sequence ID" value="CAD5216941.1"/>
    <property type="molecule type" value="Genomic_DNA"/>
</dbReference>